<dbReference type="PANTHER" id="PTHR47345">
    <property type="entry name" value="CUT9-INTERACTING PROTEIN SCN1"/>
    <property type="match status" value="1"/>
</dbReference>
<feature type="region of interest" description="Disordered" evidence="1">
    <location>
        <begin position="330"/>
        <end position="354"/>
    </location>
</feature>
<protein>
    <recommendedName>
        <fullName evidence="4">TatD DNase family Scn1</fullName>
    </recommendedName>
</protein>
<gene>
    <name evidence="2" type="ORF">D9756_005914</name>
</gene>
<reference evidence="2 3" key="1">
    <citation type="journal article" date="2020" name="ISME J.">
        <title>Uncovering the hidden diversity of litter-decomposition mechanisms in mushroom-forming fungi.</title>
        <authorList>
            <person name="Floudas D."/>
            <person name="Bentzer J."/>
            <person name="Ahren D."/>
            <person name="Johansson T."/>
            <person name="Persson P."/>
            <person name="Tunlid A."/>
        </authorList>
    </citation>
    <scope>NUCLEOTIDE SEQUENCE [LARGE SCALE GENOMIC DNA]</scope>
    <source>
        <strain evidence="2 3">CBS 146.42</strain>
    </source>
</reference>
<dbReference type="Pfam" id="PF01026">
    <property type="entry name" value="TatD_DNase"/>
    <property type="match status" value="1"/>
</dbReference>
<dbReference type="SUPFAM" id="SSF51556">
    <property type="entry name" value="Metallo-dependent hydrolases"/>
    <property type="match status" value="1"/>
</dbReference>
<name>A0A8H5FXN1_9AGAR</name>
<dbReference type="GO" id="GO:0016788">
    <property type="term" value="F:hydrolase activity, acting on ester bonds"/>
    <property type="evidence" value="ECO:0007669"/>
    <property type="project" value="InterPro"/>
</dbReference>
<proteinExistence type="predicted"/>
<dbReference type="Proteomes" id="UP000559027">
    <property type="component" value="Unassembled WGS sequence"/>
</dbReference>
<evidence type="ECO:0000313" key="2">
    <source>
        <dbReference type="EMBL" id="KAF5352739.1"/>
    </source>
</evidence>
<dbReference type="InterPro" id="IPR032466">
    <property type="entry name" value="Metal_Hydrolase"/>
</dbReference>
<dbReference type="InterPro" id="IPR053044">
    <property type="entry name" value="Metallo-hydrolase/TatD-type"/>
</dbReference>
<organism evidence="2 3">
    <name type="scientific">Leucocoprinus leucothites</name>
    <dbReference type="NCBI Taxonomy" id="201217"/>
    <lineage>
        <taxon>Eukaryota</taxon>
        <taxon>Fungi</taxon>
        <taxon>Dikarya</taxon>
        <taxon>Basidiomycota</taxon>
        <taxon>Agaricomycotina</taxon>
        <taxon>Agaricomycetes</taxon>
        <taxon>Agaricomycetidae</taxon>
        <taxon>Agaricales</taxon>
        <taxon>Agaricineae</taxon>
        <taxon>Agaricaceae</taxon>
        <taxon>Leucocoprinus</taxon>
    </lineage>
</organism>
<keyword evidence="3" id="KW-1185">Reference proteome</keyword>
<evidence type="ECO:0000256" key="1">
    <source>
        <dbReference type="SAM" id="MobiDB-lite"/>
    </source>
</evidence>
<evidence type="ECO:0000313" key="3">
    <source>
        <dbReference type="Proteomes" id="UP000559027"/>
    </source>
</evidence>
<evidence type="ECO:0008006" key="4">
    <source>
        <dbReference type="Google" id="ProtNLM"/>
    </source>
</evidence>
<sequence>MPDLPSSDVLRHVVDVHCHPTDTSPISSEAMEELQITVCAMASREADQTLVRDLAMAHPSKVIPCFGYHPWFSQCIALDASLSKEDHYKRLFLDVRKTITPEHQTAFNTVLLNLPPPRNLKDILDEMRQNLINLPNAMVGEVGIDRSFHVPFDFHEKPRRRTPFNVPVDHQLAILEAQLDLAVELGRNVSVHSVHLQQATADLLDRIAKKHGDSFYRISINLHSCGFSPETWRSIEKRHTNVYISLSTVINGKSSSYKALIASCANDRILAESDYDNIHMCTSQTWDIVKAIAEIKNWKIETNWLEDLEVEEWGVVHHLKRNWERFVHGNHAPPSARKSTRRLKKADQHRSPSP</sequence>
<feature type="compositionally biased region" description="Basic and acidic residues" evidence="1">
    <location>
        <begin position="345"/>
        <end position="354"/>
    </location>
</feature>
<dbReference type="OrthoDB" id="413993at2759"/>
<dbReference type="AlphaFoldDB" id="A0A8H5FXN1"/>
<dbReference type="PANTHER" id="PTHR47345:SF1">
    <property type="entry name" value="CUT9-INTERACTING PROTEIN SCN1"/>
    <property type="match status" value="1"/>
</dbReference>
<accession>A0A8H5FXN1</accession>
<dbReference type="Gene3D" id="3.20.20.140">
    <property type="entry name" value="Metal-dependent hydrolases"/>
    <property type="match status" value="1"/>
</dbReference>
<comment type="caution">
    <text evidence="2">The sequence shown here is derived from an EMBL/GenBank/DDBJ whole genome shotgun (WGS) entry which is preliminary data.</text>
</comment>
<dbReference type="InterPro" id="IPR001130">
    <property type="entry name" value="TatD-like"/>
</dbReference>
<dbReference type="EMBL" id="JAACJO010000011">
    <property type="protein sequence ID" value="KAF5352739.1"/>
    <property type="molecule type" value="Genomic_DNA"/>
</dbReference>